<gene>
    <name evidence="3" type="ORF">BV898_01535</name>
</gene>
<comment type="caution">
    <text evidence="3">The sequence shown here is derived from an EMBL/GenBank/DDBJ whole genome shotgun (WGS) entry which is preliminary data.</text>
</comment>
<dbReference type="GO" id="GO:0006887">
    <property type="term" value="P:exocytosis"/>
    <property type="evidence" value="ECO:0007669"/>
    <property type="project" value="UniProtKB-KW"/>
</dbReference>
<keyword evidence="4" id="KW-1185">Reference proteome</keyword>
<proteinExistence type="predicted"/>
<dbReference type="PANTHER" id="PTHR45999:SF4">
    <property type="entry name" value="UNC-13-4A, ISOFORM B"/>
    <property type="match status" value="1"/>
</dbReference>
<dbReference type="PROSITE" id="PS51259">
    <property type="entry name" value="MHD2"/>
    <property type="match status" value="1"/>
</dbReference>
<dbReference type="GO" id="GO:0099503">
    <property type="term" value="C:secretory vesicle"/>
    <property type="evidence" value="ECO:0007669"/>
    <property type="project" value="TreeGrafter"/>
</dbReference>
<evidence type="ECO:0000313" key="3">
    <source>
        <dbReference type="EMBL" id="OQV24471.1"/>
    </source>
</evidence>
<protein>
    <recommendedName>
        <fullName evidence="2">MHD2 domain-containing protein</fullName>
    </recommendedName>
</protein>
<organism evidence="3 4">
    <name type="scientific">Hypsibius exemplaris</name>
    <name type="common">Freshwater tardigrade</name>
    <dbReference type="NCBI Taxonomy" id="2072580"/>
    <lineage>
        <taxon>Eukaryota</taxon>
        <taxon>Metazoa</taxon>
        <taxon>Ecdysozoa</taxon>
        <taxon>Tardigrada</taxon>
        <taxon>Eutardigrada</taxon>
        <taxon>Parachela</taxon>
        <taxon>Hypsibioidea</taxon>
        <taxon>Hypsibiidae</taxon>
        <taxon>Hypsibius</taxon>
    </lineage>
</organism>
<dbReference type="AlphaFoldDB" id="A0A1W0XB13"/>
<dbReference type="EMBL" id="MTYJ01000006">
    <property type="protein sequence ID" value="OQV24471.1"/>
    <property type="molecule type" value="Genomic_DNA"/>
</dbReference>
<evidence type="ECO:0000259" key="2">
    <source>
        <dbReference type="PROSITE" id="PS51259"/>
    </source>
</evidence>
<accession>A0A1W0XB13</accession>
<dbReference type="OrthoDB" id="7976202at2759"/>
<dbReference type="InterPro" id="IPR052095">
    <property type="entry name" value="UNC-13_domain"/>
</dbReference>
<dbReference type="InterPro" id="IPR014772">
    <property type="entry name" value="Munc13_dom-2"/>
</dbReference>
<dbReference type="Proteomes" id="UP000192578">
    <property type="component" value="Unassembled WGS sequence"/>
</dbReference>
<name>A0A1W0XB13_HYPEX</name>
<evidence type="ECO:0000313" key="4">
    <source>
        <dbReference type="Proteomes" id="UP000192578"/>
    </source>
</evidence>
<reference evidence="4" key="1">
    <citation type="submission" date="2017-01" db="EMBL/GenBank/DDBJ databases">
        <title>Comparative genomics of anhydrobiosis in the tardigrade Hypsibius dujardini.</title>
        <authorList>
            <person name="Yoshida Y."/>
            <person name="Koutsovoulos G."/>
            <person name="Laetsch D."/>
            <person name="Stevens L."/>
            <person name="Kumar S."/>
            <person name="Horikawa D."/>
            <person name="Ishino K."/>
            <person name="Komine S."/>
            <person name="Tomita M."/>
            <person name="Blaxter M."/>
            <person name="Arakawa K."/>
        </authorList>
    </citation>
    <scope>NUCLEOTIDE SEQUENCE [LARGE SCALE GENOMIC DNA]</scope>
    <source>
        <strain evidence="4">Z151</strain>
    </source>
</reference>
<sequence length="351" mass="40319">MEIMRTHIPPLPNLLGYFELTKQFRESPDPALAKFGQECDAILTQSLANGEKYECRIAGHLSLLIRDPTPLVDALTTPILELMDVALSSLYNAMLKANFLRFLEILWHSLLDQILATTLTNRSKEPMNFINIYQGLSLFIEYFRAGEKGLPKEIIEGERYYSVKRKIFYYQLSTPELIDTFLVEAVTVQTEAKKPIWNVNSASKLREKDKQNISRRYPRARGYSNGHKWSQRPFVVMRLLPQVPVESCMKDCSVIHFALMDHDLMFQDELAGEAFLQLSRMPGLRGEQTKNFTGLREVTLAMLHPSMMNKGILADIIDVLKCREQKDGLDFLATLFCRMKLSSKFFYSTAV</sequence>
<dbReference type="PANTHER" id="PTHR45999">
    <property type="entry name" value="UNC-13-4A, ISOFORM B"/>
    <property type="match status" value="1"/>
</dbReference>
<feature type="domain" description="MHD2" evidence="2">
    <location>
        <begin position="73"/>
        <end position="181"/>
    </location>
</feature>
<evidence type="ECO:0000256" key="1">
    <source>
        <dbReference type="ARBA" id="ARBA00022483"/>
    </source>
</evidence>
<keyword evidence="1" id="KW-0268">Exocytosis</keyword>